<protein>
    <recommendedName>
        <fullName evidence="1">ATP-dependent DNA helicase</fullName>
        <ecNumber evidence="1">5.6.2.3</ecNumber>
    </recommendedName>
</protein>
<feature type="domain" description="Helitron helicase-like" evidence="3">
    <location>
        <begin position="297"/>
        <end position="478"/>
    </location>
</feature>
<keyword evidence="1" id="KW-0378">Hydrolase</keyword>
<dbReference type="PANTHER" id="PTHR10492">
    <property type="match status" value="1"/>
</dbReference>
<comment type="catalytic activity">
    <reaction evidence="1">
        <text>ATP + H2O = ADP + phosphate + H(+)</text>
        <dbReference type="Rhea" id="RHEA:13065"/>
        <dbReference type="ChEBI" id="CHEBI:15377"/>
        <dbReference type="ChEBI" id="CHEBI:15378"/>
        <dbReference type="ChEBI" id="CHEBI:30616"/>
        <dbReference type="ChEBI" id="CHEBI:43474"/>
        <dbReference type="ChEBI" id="CHEBI:456216"/>
        <dbReference type="EC" id="5.6.2.3"/>
    </reaction>
</comment>
<dbReference type="InterPro" id="IPR010285">
    <property type="entry name" value="DNA_helicase_pif1-like_DEAD"/>
</dbReference>
<dbReference type="GO" id="GO:0006281">
    <property type="term" value="P:DNA repair"/>
    <property type="evidence" value="ECO:0007669"/>
    <property type="project" value="UniProtKB-KW"/>
</dbReference>
<keyword evidence="1" id="KW-0234">DNA repair</keyword>
<dbReference type="Gene3D" id="3.40.50.300">
    <property type="entry name" value="P-loop containing nucleotide triphosphate hydrolases"/>
    <property type="match status" value="1"/>
</dbReference>
<proteinExistence type="inferred from homology"/>
<evidence type="ECO:0000259" key="2">
    <source>
        <dbReference type="Pfam" id="PF05970"/>
    </source>
</evidence>
<feature type="domain" description="DNA helicase Pif1-like DEAD-box helicase" evidence="2">
    <location>
        <begin position="923"/>
        <end position="1013"/>
    </location>
</feature>
<evidence type="ECO:0000313" key="5">
    <source>
        <dbReference type="Proteomes" id="UP001627284"/>
    </source>
</evidence>
<evidence type="ECO:0000259" key="3">
    <source>
        <dbReference type="Pfam" id="PF14214"/>
    </source>
</evidence>
<dbReference type="EC" id="5.6.2.3" evidence="1"/>
<keyword evidence="1" id="KW-0227">DNA damage</keyword>
<dbReference type="GO" id="GO:0006310">
    <property type="term" value="P:DNA recombination"/>
    <property type="evidence" value="ECO:0007669"/>
    <property type="project" value="UniProtKB-KW"/>
</dbReference>
<dbReference type="GO" id="GO:0043139">
    <property type="term" value="F:5'-3' DNA helicase activity"/>
    <property type="evidence" value="ECO:0007669"/>
    <property type="project" value="UniProtKB-EC"/>
</dbReference>
<keyword evidence="1" id="KW-0067">ATP-binding</keyword>
<keyword evidence="1" id="KW-0347">Helicase</keyword>
<gene>
    <name evidence="4" type="ORF">AABB24_020373</name>
</gene>
<dbReference type="SUPFAM" id="SSF52540">
    <property type="entry name" value="P-loop containing nucleoside triphosphate hydrolases"/>
    <property type="match status" value="1"/>
</dbReference>
<reference evidence="4 5" key="1">
    <citation type="submission" date="2024-05" db="EMBL/GenBank/DDBJ databases">
        <title>De novo assembly of an allotetraploid wild potato.</title>
        <authorList>
            <person name="Hosaka A.J."/>
        </authorList>
    </citation>
    <scope>NUCLEOTIDE SEQUENCE [LARGE SCALE GENOMIC DNA]</scope>
    <source>
        <tissue evidence="4">Young leaves</tissue>
    </source>
</reference>
<comment type="cofactor">
    <cofactor evidence="1">
        <name>Mg(2+)</name>
        <dbReference type="ChEBI" id="CHEBI:18420"/>
    </cofactor>
</comment>
<dbReference type="InterPro" id="IPR025476">
    <property type="entry name" value="Helitron_helicase-like"/>
</dbReference>
<keyword evidence="1" id="KW-0233">DNA recombination</keyword>
<dbReference type="Pfam" id="PF14214">
    <property type="entry name" value="Helitron_like_N"/>
    <property type="match status" value="1"/>
</dbReference>
<keyword evidence="1" id="KW-0547">Nucleotide-binding</keyword>
<organism evidence="4 5">
    <name type="scientific">Solanum stoloniferum</name>
    <dbReference type="NCBI Taxonomy" id="62892"/>
    <lineage>
        <taxon>Eukaryota</taxon>
        <taxon>Viridiplantae</taxon>
        <taxon>Streptophyta</taxon>
        <taxon>Embryophyta</taxon>
        <taxon>Tracheophyta</taxon>
        <taxon>Spermatophyta</taxon>
        <taxon>Magnoliopsida</taxon>
        <taxon>eudicotyledons</taxon>
        <taxon>Gunneridae</taxon>
        <taxon>Pentapetalae</taxon>
        <taxon>asterids</taxon>
        <taxon>lamiids</taxon>
        <taxon>Solanales</taxon>
        <taxon>Solanaceae</taxon>
        <taxon>Solanoideae</taxon>
        <taxon>Solaneae</taxon>
        <taxon>Solanum</taxon>
    </lineage>
</organism>
<dbReference type="GO" id="GO:0005524">
    <property type="term" value="F:ATP binding"/>
    <property type="evidence" value="ECO:0007669"/>
    <property type="project" value="UniProtKB-KW"/>
</dbReference>
<dbReference type="GO" id="GO:0016787">
    <property type="term" value="F:hydrolase activity"/>
    <property type="evidence" value="ECO:0007669"/>
    <property type="project" value="UniProtKB-KW"/>
</dbReference>
<dbReference type="AlphaFoldDB" id="A0ABD2T811"/>
<dbReference type="Pfam" id="PF05970">
    <property type="entry name" value="PIF1"/>
    <property type="match status" value="1"/>
</dbReference>
<dbReference type="InterPro" id="IPR027417">
    <property type="entry name" value="P-loop_NTPase"/>
</dbReference>
<name>A0ABD2T811_9SOLN</name>
<accession>A0ABD2T811</accession>
<comment type="similarity">
    <text evidence="1">Belongs to the helicase family.</text>
</comment>
<dbReference type="EMBL" id="JBJKTR010000012">
    <property type="protein sequence ID" value="KAL3352294.1"/>
    <property type="molecule type" value="Genomic_DNA"/>
</dbReference>
<comment type="caution">
    <text evidence="4">The sequence shown here is derived from an EMBL/GenBank/DDBJ whole genome shotgun (WGS) entry which is preliminary data.</text>
</comment>
<sequence length="1021" mass="118835">MPSCEYCGAKRFQYESPGFCCSNGTVKLASHEMPTELLNLLLGDTAECKHFRTYIRMYNNMFAFTSLGVKYDKELAKRYHGIYTFRVQGQMYHFIDNVLPSNQQPRNLQLYIYDDDTEMLNRMASSSIADQSVVQKLMNILKINPYCIFLKSLMQVPKVPNLYIALNCDSALNQQVYNLPTVSEVAAIWLDQQPNNSSSTPHIQIYPCSNTNQLVNYYYGCYDPLQYPLLFPFGQNGWHCGIKRVEQICKKKFRSQCENEQLPSLSNMCSIEGLLDIEAKVLQKGKRKRDDISCREYYCYKFQMRHNEINGVLHSGRLFQQYSVDEFIKIETQRLDFVSCNQDLFRTDPLQGLIDFHRHGDRDASKVGKQTFLPVSFTGGPRDMRQRYMDAITLVQHFGKPDIFLTMTCNPSWPEIEEYLLSTDEAQNRPDLICRVFKAKVEELKTDILKKNIFGKVVAFMYTIEFQKRGLPHAHFLLILNDDFKLITPESYDQVVSAELPDINESPYLHKLVKKHMMHGPCGYLNPTNSCMKKKGICKFRYRKNFADKTTKGKNSYAVYRRRNTGEHVEVRKQLLDNSWVVPFNPYLLCKFNCHINVEVCSDIKVVKYIYKYICKGHDKISFSIREDDTNVEIDEIKEYQSARWVSAPEAVWRLFAFPISEMSPSVYHLQLHLENQQFVSFKTADNIDKIMNNPMIRKTMLTEYFLMNRTNEYAKQLNLLYKEFPQYFVWSKSYKIWTRRQRGHVIGRLVTCHPTEGERYYLRLLLMNVRSPESYQDLRKIDGKYYDTFRESAEKRGLLHHNNNLVDCMTEAVCYQMPYSLRHLFATILVYCNPDNPKELWEQFEESMSEDFNKLPNMDPKKKRHSVLNHINDVLHTMGHDVNEYRLISENVVSSRVESEAKDVNFERNIVVTKEDLLLYKKLNTEQKKAYDIILQRVLTNESGAFFIDGPGGSGKTFLYRALLATVRSKGFIALATTTSGVAASILPGGRTAHSRFKIPINIDEQFSCNISLVSLSSTC</sequence>
<dbReference type="Proteomes" id="UP001627284">
    <property type="component" value="Unassembled WGS sequence"/>
</dbReference>
<keyword evidence="5" id="KW-1185">Reference proteome</keyword>
<evidence type="ECO:0000313" key="4">
    <source>
        <dbReference type="EMBL" id="KAL3352294.1"/>
    </source>
</evidence>
<dbReference type="PANTHER" id="PTHR10492:SF100">
    <property type="entry name" value="ATP-DEPENDENT DNA HELICASE"/>
    <property type="match status" value="1"/>
</dbReference>
<evidence type="ECO:0000256" key="1">
    <source>
        <dbReference type="RuleBase" id="RU363044"/>
    </source>
</evidence>